<evidence type="ECO:0000313" key="1">
    <source>
        <dbReference type="EMBL" id="VCW48721.1"/>
    </source>
</evidence>
<reference evidence="1 2" key="1">
    <citation type="submission" date="2018-10" db="EMBL/GenBank/DDBJ databases">
        <authorList>
            <person name="Ekblom R."/>
            <person name="Jareborg N."/>
        </authorList>
    </citation>
    <scope>NUCLEOTIDE SEQUENCE [LARGE SCALE GENOMIC DNA]</scope>
    <source>
        <tissue evidence="1">Muscle</tissue>
    </source>
</reference>
<dbReference type="Proteomes" id="UP000269945">
    <property type="component" value="Unassembled WGS sequence"/>
</dbReference>
<proteinExistence type="predicted"/>
<comment type="caution">
    <text evidence="1">The sequence shown here is derived from an EMBL/GenBank/DDBJ whole genome shotgun (WGS) entry which is preliminary data.</text>
</comment>
<accession>A0A9X9PT08</accession>
<sequence>MCQAKEERGKTKAQPVRKMWLQDFRWHCLWDNKVGVKCTPTESQRALSTERQDLLSPWLQKGSI</sequence>
<protein>
    <submittedName>
        <fullName evidence="1">Uncharacterized protein</fullName>
    </submittedName>
</protein>
<organism evidence="1 2">
    <name type="scientific">Gulo gulo</name>
    <name type="common">Wolverine</name>
    <name type="synonym">Gluton</name>
    <dbReference type="NCBI Taxonomy" id="48420"/>
    <lineage>
        <taxon>Eukaryota</taxon>
        <taxon>Metazoa</taxon>
        <taxon>Chordata</taxon>
        <taxon>Craniata</taxon>
        <taxon>Vertebrata</taxon>
        <taxon>Euteleostomi</taxon>
        <taxon>Mammalia</taxon>
        <taxon>Eutheria</taxon>
        <taxon>Laurasiatheria</taxon>
        <taxon>Carnivora</taxon>
        <taxon>Caniformia</taxon>
        <taxon>Musteloidea</taxon>
        <taxon>Mustelidae</taxon>
        <taxon>Guloninae</taxon>
        <taxon>Gulo</taxon>
    </lineage>
</organism>
<name>A0A9X9PT08_GULGU</name>
<evidence type="ECO:0000313" key="2">
    <source>
        <dbReference type="Proteomes" id="UP000269945"/>
    </source>
</evidence>
<dbReference type="AlphaFoldDB" id="A0A9X9PT08"/>
<keyword evidence="2" id="KW-1185">Reference proteome</keyword>
<gene>
    <name evidence="1" type="ORF">BN2614_LOCUS1</name>
</gene>
<dbReference type="EMBL" id="CYRY02000118">
    <property type="protein sequence ID" value="VCW48721.1"/>
    <property type="molecule type" value="Genomic_DNA"/>
</dbReference>